<feature type="coiled-coil region" evidence="1">
    <location>
        <begin position="121"/>
        <end position="159"/>
    </location>
</feature>
<evidence type="ECO:0000313" key="2">
    <source>
        <dbReference type="EMBL" id="AKU09565.1"/>
    </source>
</evidence>
<evidence type="ECO:0000313" key="3">
    <source>
        <dbReference type="Proteomes" id="UP000066124"/>
    </source>
</evidence>
<dbReference type="AlphaFoldDB" id="A0A0K1IZ17"/>
<dbReference type="Pfam" id="PF23432">
    <property type="entry name" value="DUF7118"/>
    <property type="match status" value="1"/>
</dbReference>
<gene>
    <name evidence="2" type="ORF">ABY42_17300</name>
</gene>
<name>A0A0K1IZ17_HALGI</name>
<sequence>MTDAALADDPVAALRTAADTLSDRRETVDEIGREELRTLASAVSDVTGILDRFEERATDDLEGYVAFRETLSNRLEEVPADVRHSDAFIAANDSLTTGITSSLSASDFEQARRELEPAREEAALLDELDEARDDYRSARRRLRERADELDARIERLERVERLGEVDIDAPVDELRDPIERYDDAVAEAFGRFRAESPARGVLAWLAAAESYPLVETPSPPERLREYLETAAIGDEPIPTLVEYAGYSRSKLDHYVDDPKRFSAAVGTNKRFLETLDADPLTVSWPPEPASELRWRTKELVSVVSRFAGDETVSRAREVHELTYEESYDRLRDAAVARAELTDDQRDRLRRGVVADELASAREERERVADCLDAHPRLDD</sequence>
<dbReference type="GeneID" id="25247745"/>
<accession>A0A0K1IZ17</accession>
<dbReference type="EMBL" id="CP011949">
    <property type="protein sequence ID" value="AKU09565.1"/>
    <property type="molecule type" value="Genomic_DNA"/>
</dbReference>
<organism evidence="2 3">
    <name type="scientific">Haloferax gibbonsii</name>
    <dbReference type="NCBI Taxonomy" id="35746"/>
    <lineage>
        <taxon>Archaea</taxon>
        <taxon>Methanobacteriati</taxon>
        <taxon>Methanobacteriota</taxon>
        <taxon>Stenosarchaea group</taxon>
        <taxon>Halobacteria</taxon>
        <taxon>Halobacteriales</taxon>
        <taxon>Haloferacaceae</taxon>
        <taxon>Haloferax</taxon>
    </lineage>
</organism>
<evidence type="ECO:0000256" key="1">
    <source>
        <dbReference type="SAM" id="Coils"/>
    </source>
</evidence>
<protein>
    <submittedName>
        <fullName evidence="2">Uncharacterized protein</fullName>
    </submittedName>
</protein>
<reference evidence="3" key="1">
    <citation type="journal article" date="2015" name="J. Biotechnol.">
        <title>Complete genome sequence of Haloferax gibbonsii strain ARA6, a potential producer of polyhydroxyalkanoates and halocins isolated from Araruama, Rio de Janeiro, Brasil.</title>
        <authorList>
            <person name="Pinto L.H."/>
            <person name="D'Alincourt Carvalho-Assef A.P."/>
            <person name="Vieira R.P."/>
            <person name="Clementino M.M."/>
            <person name="Albano R.M."/>
        </authorList>
    </citation>
    <scope>NUCLEOTIDE SEQUENCE [LARGE SCALE GENOMIC DNA]</scope>
    <source>
        <strain evidence="3">ARA6</strain>
        <plasmid evidence="3">Plasmid pHG2</plasmid>
    </source>
</reference>
<dbReference type="PATRIC" id="fig|35746.4.peg.3781"/>
<dbReference type="Proteomes" id="UP000066124">
    <property type="component" value="Plasmid pHG2"/>
</dbReference>
<geneLocation type="plasmid" evidence="2 3">
    <name>pHG2</name>
</geneLocation>
<dbReference type="RefSeq" id="WP_050460274.1">
    <property type="nucleotide sequence ID" value="NZ_CP011949.1"/>
</dbReference>
<keyword evidence="2" id="KW-0614">Plasmid</keyword>
<dbReference type="KEGG" id="hgi:ABY42_17300"/>
<keyword evidence="1" id="KW-0175">Coiled coil</keyword>
<proteinExistence type="predicted"/>
<dbReference type="InterPro" id="IPR055542">
    <property type="entry name" value="DUF7118"/>
</dbReference>